<dbReference type="PANTHER" id="PTHR10556:SF35">
    <property type="entry name" value="3-OXO-5-ALPHA-STEROID 4-DEHYDROGENASE FAMILY PROTEIN"/>
    <property type="match status" value="1"/>
</dbReference>
<proteinExistence type="inferred from homology"/>
<dbReference type="InterPro" id="IPR039357">
    <property type="entry name" value="SRD5A/TECR"/>
</dbReference>
<dbReference type="Pfam" id="PF02544">
    <property type="entry name" value="Steroid_dh"/>
    <property type="match status" value="1"/>
</dbReference>
<evidence type="ECO:0000256" key="4">
    <source>
        <dbReference type="ARBA" id="ARBA00022989"/>
    </source>
</evidence>
<comment type="caution">
    <text evidence="7">The sequence shown here is derived from an EMBL/GenBank/DDBJ whole genome shotgun (WGS) entry which is preliminary data.</text>
</comment>
<name>A0A813HQ35_POLGL</name>
<evidence type="ECO:0000313" key="7">
    <source>
        <dbReference type="EMBL" id="CAE8640214.1"/>
    </source>
</evidence>
<keyword evidence="4" id="KW-1133">Transmembrane helix</keyword>
<evidence type="ECO:0000256" key="5">
    <source>
        <dbReference type="ARBA" id="ARBA00023136"/>
    </source>
</evidence>
<keyword evidence="3" id="KW-0812">Transmembrane</keyword>
<dbReference type="InterPro" id="IPR001104">
    <property type="entry name" value="3-oxo-5_a-steroid_4-DH_C"/>
</dbReference>
<evidence type="ECO:0000256" key="1">
    <source>
        <dbReference type="ARBA" id="ARBA00004141"/>
    </source>
</evidence>
<evidence type="ECO:0000256" key="3">
    <source>
        <dbReference type="ARBA" id="ARBA00022692"/>
    </source>
</evidence>
<dbReference type="GO" id="GO:0016627">
    <property type="term" value="F:oxidoreductase activity, acting on the CH-CH group of donors"/>
    <property type="evidence" value="ECO:0007669"/>
    <property type="project" value="InterPro"/>
</dbReference>
<comment type="subcellular location">
    <subcellularLocation>
        <location evidence="1">Membrane</location>
        <topology evidence="1">Multi-pass membrane protein</topology>
    </subcellularLocation>
</comment>
<feature type="domain" description="3-oxo-5-alpha-steroid 4-dehydrogenase C-terminal" evidence="6">
    <location>
        <begin position="28"/>
        <end position="122"/>
    </location>
</feature>
<dbReference type="EMBL" id="CAJNNV010032520">
    <property type="protein sequence ID" value="CAE8640214.1"/>
    <property type="molecule type" value="Genomic_DNA"/>
</dbReference>
<comment type="similarity">
    <text evidence="2">Belongs to the steroid 5-alpha reductase family.</text>
</comment>
<dbReference type="OrthoDB" id="5788137at2759"/>
<keyword evidence="5" id="KW-0472">Membrane</keyword>
<dbReference type="Proteomes" id="UP000654075">
    <property type="component" value="Unassembled WGS sequence"/>
</dbReference>
<gene>
    <name evidence="7" type="ORF">PGLA1383_LOCUS55133</name>
</gene>
<dbReference type="Gene3D" id="1.20.120.1630">
    <property type="match status" value="1"/>
</dbReference>
<dbReference type="AlphaFoldDB" id="A0A813HQ35"/>
<sequence>MDTSVPGGLRSTASTCALVGFEIPGLVYHDHLMRQLRATPGPRYRIPRGGLFEYATQAVYFCELWTWLGFFLMSWGPNGAFILCVSLANLIPRAVASHNWYLQHFGDDYAALDRRYLIPFLW</sequence>
<reference evidence="7" key="1">
    <citation type="submission" date="2021-02" db="EMBL/GenBank/DDBJ databases">
        <authorList>
            <person name="Dougan E. K."/>
            <person name="Rhodes N."/>
            <person name="Thang M."/>
            <person name="Chan C."/>
        </authorList>
    </citation>
    <scope>NUCLEOTIDE SEQUENCE</scope>
</reference>
<dbReference type="PANTHER" id="PTHR10556">
    <property type="entry name" value="3-OXO-5-ALPHA-STEROID 4-DEHYDROGENASE"/>
    <property type="match status" value="1"/>
</dbReference>
<protein>
    <recommendedName>
        <fullName evidence="6">3-oxo-5-alpha-steroid 4-dehydrogenase C-terminal domain-containing protein</fullName>
    </recommendedName>
</protein>
<evidence type="ECO:0000259" key="6">
    <source>
        <dbReference type="Pfam" id="PF02544"/>
    </source>
</evidence>
<dbReference type="PROSITE" id="PS50244">
    <property type="entry name" value="S5A_REDUCTASE"/>
    <property type="match status" value="1"/>
</dbReference>
<organism evidence="7 8">
    <name type="scientific">Polarella glacialis</name>
    <name type="common">Dinoflagellate</name>
    <dbReference type="NCBI Taxonomy" id="89957"/>
    <lineage>
        <taxon>Eukaryota</taxon>
        <taxon>Sar</taxon>
        <taxon>Alveolata</taxon>
        <taxon>Dinophyceae</taxon>
        <taxon>Suessiales</taxon>
        <taxon>Suessiaceae</taxon>
        <taxon>Polarella</taxon>
    </lineage>
</organism>
<dbReference type="GO" id="GO:0006629">
    <property type="term" value="P:lipid metabolic process"/>
    <property type="evidence" value="ECO:0007669"/>
    <property type="project" value="InterPro"/>
</dbReference>
<accession>A0A813HQ35</accession>
<evidence type="ECO:0000256" key="2">
    <source>
        <dbReference type="ARBA" id="ARBA00007742"/>
    </source>
</evidence>
<evidence type="ECO:0000313" key="8">
    <source>
        <dbReference type="Proteomes" id="UP000654075"/>
    </source>
</evidence>
<dbReference type="GO" id="GO:0016020">
    <property type="term" value="C:membrane"/>
    <property type="evidence" value="ECO:0007669"/>
    <property type="project" value="UniProtKB-SubCell"/>
</dbReference>
<keyword evidence="8" id="KW-1185">Reference proteome</keyword>